<gene>
    <name evidence="2" type="ORF">EVOR1521_LOCUS14136</name>
</gene>
<proteinExistence type="predicted"/>
<sequence>MQDYSTTFNRLFGEGEKVKAPAWSSPRLFWEGNRTSQSPQGRGRVRATSQDARWNPTTAITKTTHQDLAVARRASPRPLKRLLGLRGAGMDSLDVWHKDQRDARADHQAARNSSTIWCDAPGDTKSSPRRSPERNQSNILRWELVEHKIRQDVKSPRVRNQENNVSVFSEKAPARASSPKPPIPALLESTEAGPTLLAGGSKGTLAPSALGLRRESMSPALDTLEASWADCAGYRAREAIANRNKASRGLRWN</sequence>
<dbReference type="AlphaFoldDB" id="A0AA36N142"/>
<name>A0AA36N142_9DINO</name>
<feature type="region of interest" description="Disordered" evidence="1">
    <location>
        <begin position="30"/>
        <end position="50"/>
    </location>
</feature>
<reference evidence="2" key="1">
    <citation type="submission" date="2023-08" db="EMBL/GenBank/DDBJ databases">
        <authorList>
            <person name="Chen Y."/>
            <person name="Shah S."/>
            <person name="Dougan E. K."/>
            <person name="Thang M."/>
            <person name="Chan C."/>
        </authorList>
    </citation>
    <scope>NUCLEOTIDE SEQUENCE</scope>
</reference>
<dbReference type="Proteomes" id="UP001178507">
    <property type="component" value="Unassembled WGS sequence"/>
</dbReference>
<evidence type="ECO:0000256" key="1">
    <source>
        <dbReference type="SAM" id="MobiDB-lite"/>
    </source>
</evidence>
<feature type="region of interest" description="Disordered" evidence="1">
    <location>
        <begin position="106"/>
        <end position="136"/>
    </location>
</feature>
<protein>
    <submittedName>
        <fullName evidence="2">Uncharacterized protein</fullName>
    </submittedName>
</protein>
<comment type="caution">
    <text evidence="2">The sequence shown here is derived from an EMBL/GenBank/DDBJ whole genome shotgun (WGS) entry which is preliminary data.</text>
</comment>
<evidence type="ECO:0000313" key="3">
    <source>
        <dbReference type="Proteomes" id="UP001178507"/>
    </source>
</evidence>
<keyword evidence="3" id="KW-1185">Reference proteome</keyword>
<evidence type="ECO:0000313" key="2">
    <source>
        <dbReference type="EMBL" id="CAJ1388212.1"/>
    </source>
</evidence>
<organism evidence="2 3">
    <name type="scientific">Effrenium voratum</name>
    <dbReference type="NCBI Taxonomy" id="2562239"/>
    <lineage>
        <taxon>Eukaryota</taxon>
        <taxon>Sar</taxon>
        <taxon>Alveolata</taxon>
        <taxon>Dinophyceae</taxon>
        <taxon>Suessiales</taxon>
        <taxon>Symbiodiniaceae</taxon>
        <taxon>Effrenium</taxon>
    </lineage>
</organism>
<accession>A0AA36N142</accession>
<dbReference type="EMBL" id="CAUJNA010001657">
    <property type="protein sequence ID" value="CAJ1388212.1"/>
    <property type="molecule type" value="Genomic_DNA"/>
</dbReference>